<dbReference type="Gene3D" id="3.20.20.70">
    <property type="entry name" value="Aldolase class I"/>
    <property type="match status" value="1"/>
</dbReference>
<dbReference type="EMBL" id="PCTT01000013">
    <property type="protein sequence ID" value="PIP87270.1"/>
    <property type="molecule type" value="Genomic_DNA"/>
</dbReference>
<dbReference type="InterPro" id="IPR011060">
    <property type="entry name" value="RibuloseP-bd_barrel"/>
</dbReference>
<dbReference type="InterPro" id="IPR013785">
    <property type="entry name" value="Aldolase_TIM"/>
</dbReference>
<proteinExistence type="predicted"/>
<comment type="caution">
    <text evidence="3">The sequence shown here is derived from an EMBL/GenBank/DDBJ whole genome shotgun (WGS) entry which is preliminary data.</text>
</comment>
<dbReference type="GO" id="GO:0005975">
    <property type="term" value="P:carbohydrate metabolic process"/>
    <property type="evidence" value="ECO:0007669"/>
    <property type="project" value="InterPro"/>
</dbReference>
<reference evidence="3 4" key="1">
    <citation type="submission" date="2017-09" db="EMBL/GenBank/DDBJ databases">
        <title>Depth-based differentiation of microbial function through sediment-hosted aquifers and enrichment of novel symbionts in the deep terrestrial subsurface.</title>
        <authorList>
            <person name="Probst A.J."/>
            <person name="Ladd B."/>
            <person name="Jarett J.K."/>
            <person name="Geller-Mcgrath D.E."/>
            <person name="Sieber C.M."/>
            <person name="Emerson J.B."/>
            <person name="Anantharaman K."/>
            <person name="Thomas B.C."/>
            <person name="Malmstrom R."/>
            <person name="Stieglmeier M."/>
            <person name="Klingl A."/>
            <person name="Woyke T."/>
            <person name="Ryan C.M."/>
            <person name="Banfield J.F."/>
        </authorList>
    </citation>
    <scope>NUCLEOTIDE SEQUENCE [LARGE SCALE GENOMIC DNA]</scope>
    <source>
        <strain evidence="3">CG22_combo_CG10-13_8_21_14_all_36_13</strain>
    </source>
</reference>
<dbReference type="Pfam" id="PF00834">
    <property type="entry name" value="Ribul_P_3_epim"/>
    <property type="match status" value="1"/>
</dbReference>
<organism evidence="3 4">
    <name type="scientific">Candidatus Campbellbacteria bacterium CG22_combo_CG10-13_8_21_14_all_36_13</name>
    <dbReference type="NCBI Taxonomy" id="1974529"/>
    <lineage>
        <taxon>Bacteria</taxon>
        <taxon>Candidatus Campbelliibacteriota</taxon>
    </lineage>
</organism>
<evidence type="ECO:0000256" key="2">
    <source>
        <dbReference type="ARBA" id="ARBA00023235"/>
    </source>
</evidence>
<sequence>MTRVVPAIIENTRKEIMHEVNLVRGFVDTVQVDILDGVLGHTKTWPFTDDNARDELEILKNTNIKLIDGNIKFELDLMIDRPEYFIDLLLGTGASTFIFHIDSTSVMNDLIDKVKSNGFEVGIAIRPSKSNDLLLPYFDKIDFVQFMGSDKIGYHGVSLEEKVYEKVINLRKVNPDVTIAVDIGVNKITAPKLVEAGVNKLVAGSAIFDHINIEESIKYFQNL</sequence>
<dbReference type="GO" id="GO:0016857">
    <property type="term" value="F:racemase and epimerase activity, acting on carbohydrates and derivatives"/>
    <property type="evidence" value="ECO:0007669"/>
    <property type="project" value="InterPro"/>
</dbReference>
<gene>
    <name evidence="3" type="ORF">COW81_00945</name>
</gene>
<accession>A0A2H0E0B7</accession>
<dbReference type="SUPFAM" id="SSF51366">
    <property type="entry name" value="Ribulose-phoshate binding barrel"/>
    <property type="match status" value="1"/>
</dbReference>
<evidence type="ECO:0000256" key="1">
    <source>
        <dbReference type="ARBA" id="ARBA00022723"/>
    </source>
</evidence>
<dbReference type="GO" id="GO:0046872">
    <property type="term" value="F:metal ion binding"/>
    <property type="evidence" value="ECO:0007669"/>
    <property type="project" value="UniProtKB-KW"/>
</dbReference>
<dbReference type="Proteomes" id="UP000231143">
    <property type="component" value="Unassembled WGS sequence"/>
</dbReference>
<keyword evidence="2" id="KW-0413">Isomerase</keyword>
<evidence type="ECO:0000313" key="4">
    <source>
        <dbReference type="Proteomes" id="UP000231143"/>
    </source>
</evidence>
<evidence type="ECO:0008006" key="5">
    <source>
        <dbReference type="Google" id="ProtNLM"/>
    </source>
</evidence>
<dbReference type="PANTHER" id="PTHR11749">
    <property type="entry name" value="RIBULOSE-5-PHOSPHATE-3-EPIMERASE"/>
    <property type="match status" value="1"/>
</dbReference>
<dbReference type="InterPro" id="IPR000056">
    <property type="entry name" value="Ribul_P_3_epim-like"/>
</dbReference>
<protein>
    <recommendedName>
        <fullName evidence="5">Ribulose-phosphate 3-epimerase</fullName>
    </recommendedName>
</protein>
<name>A0A2H0E0B7_9BACT</name>
<keyword evidence="1" id="KW-0479">Metal-binding</keyword>
<evidence type="ECO:0000313" key="3">
    <source>
        <dbReference type="EMBL" id="PIP87270.1"/>
    </source>
</evidence>
<dbReference type="AlphaFoldDB" id="A0A2H0E0B7"/>